<dbReference type="Proteomes" id="UP001139293">
    <property type="component" value="Unassembled WGS sequence"/>
</dbReference>
<evidence type="ECO:0000313" key="2">
    <source>
        <dbReference type="EMBL" id="AAB81124.1"/>
    </source>
</evidence>
<organism evidence="2">
    <name type="scientific">Shewanella pneumatophori</name>
    <dbReference type="NCBI Taxonomy" id="314092"/>
    <lineage>
        <taxon>Bacteria</taxon>
        <taxon>Pseudomonadati</taxon>
        <taxon>Pseudomonadota</taxon>
        <taxon>Gammaproteobacteria</taxon>
        <taxon>Alteromonadales</taxon>
        <taxon>Shewanellaceae</taxon>
        <taxon>Shewanella</taxon>
    </lineage>
</organism>
<evidence type="ECO:0000313" key="3">
    <source>
        <dbReference type="EMBL" id="MCL1138580.1"/>
    </source>
</evidence>
<dbReference type="PANTHER" id="PTHR43074">
    <property type="entry name" value="OMEGA-3 POLYUNSATURATED FATTY ACID SYNTHASE PFAB-RELATED"/>
    <property type="match status" value="1"/>
</dbReference>
<dbReference type="InterPro" id="IPR052568">
    <property type="entry name" value="PKS-FAS_Synthase"/>
</dbReference>
<dbReference type="PANTHER" id="PTHR43074:SF1">
    <property type="entry name" value="BETA-KETOACYL SYNTHASE FAMILY PROTEIN-RELATED"/>
    <property type="match status" value="1"/>
</dbReference>
<dbReference type="Gene3D" id="3.30.70.250">
    <property type="entry name" value="Malonyl-CoA ACP transacylase, ACP-binding"/>
    <property type="match status" value="1"/>
</dbReference>
<dbReference type="InterPro" id="IPR016035">
    <property type="entry name" value="Acyl_Trfase/lysoPLipase"/>
</dbReference>
<accession>O33905</accession>
<evidence type="ECO:0000313" key="4">
    <source>
        <dbReference type="Proteomes" id="UP001139293"/>
    </source>
</evidence>
<dbReference type="PIR" id="T30184">
    <property type="entry name" value="T30184"/>
</dbReference>
<reference evidence="3" key="2">
    <citation type="submission" date="2022-01" db="EMBL/GenBank/DDBJ databases">
        <title>Whole genome-based taxonomy of the Shewanellaceae.</title>
        <authorList>
            <person name="Martin-Rodriguez A.J."/>
        </authorList>
    </citation>
    <scope>NUCLEOTIDE SEQUENCE</scope>
    <source>
        <strain evidence="3">KCTC 23973</strain>
    </source>
</reference>
<reference evidence="2" key="1">
    <citation type="journal article" date="1997" name="Microbiology">
        <title>Expression of the eicosapentaenoic acid synthesis gene cluster from Shewanella sp. in a transgenic marine cyanobacterium, Synechococcus sp.</title>
        <authorList>
            <person name="Takeyama H."/>
            <person name="Takeda D."/>
            <person name="Yazawa K."/>
            <person name="Yamada A."/>
            <person name="Matsunaga T."/>
        </authorList>
    </citation>
    <scope>NUCLEOTIDE SEQUENCE</scope>
    <source>
        <strain evidence="2">SCRC-2738</strain>
    </source>
</reference>
<dbReference type="RefSeq" id="WP_125458613.1">
    <property type="nucleotide sequence ID" value="NZ_JAKILB010000004.1"/>
</dbReference>
<feature type="domain" description="Malonyl-CoA:ACP transacylase (MAT)" evidence="1">
    <location>
        <begin position="391"/>
        <end position="715"/>
    </location>
</feature>
<dbReference type="Gene3D" id="3.30.70.3290">
    <property type="match status" value="1"/>
</dbReference>
<keyword evidence="4" id="KW-1185">Reference proteome</keyword>
<dbReference type="EMBL" id="U73935">
    <property type="protein sequence ID" value="AAB81124.1"/>
    <property type="molecule type" value="Genomic_DNA"/>
</dbReference>
<gene>
    <name evidence="3" type="primary">pfaB</name>
    <name evidence="3" type="ORF">L2740_08500</name>
</gene>
<dbReference type="Gene3D" id="3.40.366.10">
    <property type="entry name" value="Malonyl-Coenzyme A Acyl Carrier Protein, domain 2"/>
    <property type="match status" value="1"/>
</dbReference>
<name>O33905_9GAMM</name>
<sequence>MEQTPKASAMPLRIALILLPTPQFEVNSVDQSVLASYQTLQPELNALLNSAPTPEMLSITISDDSDANSFESQLNAATNAINNGYIVKLATATHALLMLPALKAAQMRIHPHAQLAAMQQAKSTPMSQVSGELKLGANALSLAQTNALSHALSQAKRNLTDVSVNECFENLKSEQQFTEVYSLIQQLASRTHVRKEVNQGVELGPKQAKSHYWFSEFHQNRVAAINFINGQQATSYVLTQGSGLLAAKSMLNQQRLMFILPGNSQQQITASITQLMQQLERLQVTEVNELSLECQLELLSIMYDNLVNADKLTTRDSKPAYQAVIQASSVSAAKQELSALNDALTALFAEQTNATSTNKGLIQYKTPAGSYLTLTPLGSNNDNAQAGLAFVYPGVGTVYADMLNELHQYFPALYAKLEREGDLKAMLQAEDIYHLDPKHAAQMSLGDLAIAGVGSSYLLTQLLTDEFNIKPNFALGYSMGEASMWASLGVWQNPHALISKTQTDPLFTSAISGKLTAVRQAWQLDDTAAEIQWNSFVVRSEAAPIEALLKDYPHAYLAIIQGDTCVIAGCEIQCKALLAALGKRGIAANRVTAMHTQPAMQEHQNVMDFYLQPLKAELPSEISFISAADLTAKQTVSEQALSSQVVAQSIADTFCQTLDFTALVHHAQHQGAKLFVEIGADRQNCTLIDKIVKQDGASSVQHQPCCTVPMNAKGSQDITSVIKALGQLISHQVPLSVQPFIDGLKRELTLCQLTSQQLAAHANVDSKFESNQDHLLQGEV</sequence>
<dbReference type="AlphaFoldDB" id="O33905"/>
<dbReference type="SMART" id="SM00827">
    <property type="entry name" value="PKS_AT"/>
    <property type="match status" value="1"/>
</dbReference>
<dbReference type="SUPFAM" id="SSF52151">
    <property type="entry name" value="FabD/lysophospholipase-like"/>
    <property type="match status" value="1"/>
</dbReference>
<proteinExistence type="predicted"/>
<dbReference type="InterPro" id="IPR001227">
    <property type="entry name" value="Ac_transferase_dom_sf"/>
</dbReference>
<dbReference type="NCBIfam" id="TIGR02816">
    <property type="entry name" value="pfaB_fam"/>
    <property type="match status" value="1"/>
</dbReference>
<dbReference type="InterPro" id="IPR014043">
    <property type="entry name" value="Acyl_transferase_dom"/>
</dbReference>
<dbReference type="GO" id="GO:0016740">
    <property type="term" value="F:transferase activity"/>
    <property type="evidence" value="ECO:0007669"/>
    <property type="project" value="InterPro"/>
</dbReference>
<dbReference type="InterPro" id="IPR014181">
    <property type="entry name" value="Omega3_polyunsat_FA_synth-like"/>
</dbReference>
<dbReference type="BioCyc" id="MetaCyc:MONOMER-19015"/>
<evidence type="ECO:0000259" key="1">
    <source>
        <dbReference type="SMART" id="SM00827"/>
    </source>
</evidence>
<protein>
    <submittedName>
        <fullName evidence="3">Eicosapentaenoate synthase subunit PfaB</fullName>
    </submittedName>
</protein>
<dbReference type="EMBL" id="JAKILB010000004">
    <property type="protein sequence ID" value="MCL1138580.1"/>
    <property type="molecule type" value="Genomic_DNA"/>
</dbReference>